<dbReference type="PANTHER" id="PTHR10169:SF38">
    <property type="entry name" value="DNA TOPOISOMERASE 2"/>
    <property type="match status" value="1"/>
</dbReference>
<evidence type="ECO:0000256" key="15">
    <source>
        <dbReference type="SAM" id="MobiDB-lite"/>
    </source>
</evidence>
<reference evidence="18" key="1">
    <citation type="submission" date="2022-07" db="EMBL/GenBank/DDBJ databases">
        <title>Genome analysis of Parmales, a sister group of diatoms, reveals the evolutionary specialization of diatoms from phago-mixotrophs to photoautotrophs.</title>
        <authorList>
            <person name="Ban H."/>
            <person name="Sato S."/>
            <person name="Yoshikawa S."/>
            <person name="Kazumasa Y."/>
            <person name="Nakamura Y."/>
            <person name="Ichinomiya M."/>
            <person name="Saitoh K."/>
            <person name="Sato N."/>
            <person name="Blanc-Mathieu R."/>
            <person name="Endo H."/>
            <person name="Kuwata A."/>
            <person name="Ogata H."/>
        </authorList>
    </citation>
    <scope>NUCLEOTIDE SEQUENCE</scope>
</reference>
<accession>A0A9W7EBX6</accession>
<evidence type="ECO:0000256" key="8">
    <source>
        <dbReference type="ARBA" id="ARBA00022840"/>
    </source>
</evidence>
<dbReference type="SMART" id="SM00434">
    <property type="entry name" value="TOP4c"/>
    <property type="match status" value="1"/>
</dbReference>
<dbReference type="InterPro" id="IPR050634">
    <property type="entry name" value="DNA_Topoisomerase_II"/>
</dbReference>
<evidence type="ECO:0000256" key="1">
    <source>
        <dbReference type="ARBA" id="ARBA00000185"/>
    </source>
</evidence>
<dbReference type="InterPro" id="IPR001154">
    <property type="entry name" value="TopoII_euk"/>
</dbReference>
<keyword evidence="8 14" id="KW-0067">ATP-binding</keyword>
<dbReference type="FunFam" id="3.30.230.10:FF:000008">
    <property type="entry name" value="DNA topoisomerase 2"/>
    <property type="match status" value="1"/>
</dbReference>
<dbReference type="GO" id="GO:0005524">
    <property type="term" value="F:ATP binding"/>
    <property type="evidence" value="ECO:0007669"/>
    <property type="project" value="UniProtKB-UniRule"/>
</dbReference>
<dbReference type="InterPro" id="IPR013757">
    <property type="entry name" value="Topo_IIA_A_a_sf"/>
</dbReference>
<dbReference type="Gene3D" id="3.30.1490.30">
    <property type="match status" value="1"/>
</dbReference>
<evidence type="ECO:0000256" key="12">
    <source>
        <dbReference type="ARBA" id="ARBA00023235"/>
    </source>
</evidence>
<dbReference type="EC" id="5.6.2.2" evidence="14"/>
<gene>
    <name evidence="18" type="ORF">TrRE_jg11517</name>
</gene>
<dbReference type="InterPro" id="IPR013760">
    <property type="entry name" value="Topo_IIA-like_dom_sf"/>
</dbReference>
<comment type="similarity">
    <text evidence="5 14">Belongs to the type II topoisomerase family.</text>
</comment>
<dbReference type="Gene3D" id="1.10.268.10">
    <property type="entry name" value="Topoisomerase, domain 3"/>
    <property type="match status" value="1"/>
</dbReference>
<feature type="region of interest" description="Disordered" evidence="15">
    <location>
        <begin position="1355"/>
        <end position="1403"/>
    </location>
</feature>
<dbReference type="GO" id="GO:0003677">
    <property type="term" value="F:DNA binding"/>
    <property type="evidence" value="ECO:0007669"/>
    <property type="project" value="UniProtKB-UniRule"/>
</dbReference>
<dbReference type="Gene3D" id="3.90.199.10">
    <property type="entry name" value="Topoisomerase II, domain 5"/>
    <property type="match status" value="2"/>
</dbReference>
<dbReference type="PROSITE" id="PS00177">
    <property type="entry name" value="TOPOISOMERASE_II"/>
    <property type="match status" value="1"/>
</dbReference>
<dbReference type="Gene3D" id="3.30.230.10">
    <property type="match status" value="1"/>
</dbReference>
<evidence type="ECO:0000256" key="7">
    <source>
        <dbReference type="ARBA" id="ARBA00022741"/>
    </source>
</evidence>
<keyword evidence="11 13" id="KW-0238">DNA-binding</keyword>
<dbReference type="InterPro" id="IPR031660">
    <property type="entry name" value="TOPRIM_C"/>
</dbReference>
<dbReference type="Proteomes" id="UP001165082">
    <property type="component" value="Unassembled WGS sequence"/>
</dbReference>
<evidence type="ECO:0000256" key="9">
    <source>
        <dbReference type="ARBA" id="ARBA00022842"/>
    </source>
</evidence>
<evidence type="ECO:0000256" key="3">
    <source>
        <dbReference type="ARBA" id="ARBA00001946"/>
    </source>
</evidence>
<feature type="compositionally biased region" description="Basic residues" evidence="15">
    <location>
        <begin position="1240"/>
        <end position="1259"/>
    </location>
</feature>
<comment type="caution">
    <text evidence="18">The sequence shown here is derived from an EMBL/GenBank/DDBJ whole genome shotgun (WGS) entry which is preliminary data.</text>
</comment>
<dbReference type="InterPro" id="IPR006171">
    <property type="entry name" value="TOPRIM_dom"/>
</dbReference>
<dbReference type="SUPFAM" id="SSF54211">
    <property type="entry name" value="Ribosomal protein S5 domain 2-like"/>
    <property type="match status" value="1"/>
</dbReference>
<keyword evidence="9" id="KW-0460">Magnesium</keyword>
<dbReference type="PROSITE" id="PS52040">
    <property type="entry name" value="TOPO_IIA"/>
    <property type="match status" value="1"/>
</dbReference>
<dbReference type="InterPro" id="IPR034157">
    <property type="entry name" value="TOPRIM_TopoII"/>
</dbReference>
<feature type="active site" description="O-(5'-phospho-DNA)-tyrosine intermediate" evidence="13">
    <location>
        <position position="791"/>
    </location>
</feature>
<evidence type="ECO:0000256" key="14">
    <source>
        <dbReference type="RuleBase" id="RU362094"/>
    </source>
</evidence>
<feature type="compositionally biased region" description="Basic residues" evidence="15">
    <location>
        <begin position="1433"/>
        <end position="1455"/>
    </location>
</feature>
<dbReference type="GO" id="GO:0009536">
    <property type="term" value="C:plastid"/>
    <property type="evidence" value="ECO:0007669"/>
    <property type="project" value="UniProtKB-SubCell"/>
</dbReference>
<dbReference type="GO" id="GO:0000712">
    <property type="term" value="P:resolution of meiotic recombination intermediates"/>
    <property type="evidence" value="ECO:0007669"/>
    <property type="project" value="TreeGrafter"/>
</dbReference>
<keyword evidence="19" id="KW-1185">Reference proteome</keyword>
<keyword evidence="10 13" id="KW-0799">Topoisomerase</keyword>
<comment type="cofactor">
    <cofactor evidence="2">
        <name>Ca(2+)</name>
        <dbReference type="ChEBI" id="CHEBI:29108"/>
    </cofactor>
</comment>
<feature type="domain" description="Topo IIA-type catalytic" evidence="17">
    <location>
        <begin position="701"/>
        <end position="1208"/>
    </location>
</feature>
<dbReference type="PANTHER" id="PTHR10169">
    <property type="entry name" value="DNA TOPOISOMERASE/GYRASE"/>
    <property type="match status" value="1"/>
</dbReference>
<evidence type="ECO:0000256" key="10">
    <source>
        <dbReference type="ARBA" id="ARBA00023029"/>
    </source>
</evidence>
<dbReference type="FunFam" id="3.30.1490.30:FF:000001">
    <property type="entry name" value="DNA topoisomerase 2"/>
    <property type="match status" value="1"/>
</dbReference>
<dbReference type="CDD" id="cd03481">
    <property type="entry name" value="TopoIIA_Trans_ScTopoIIA"/>
    <property type="match status" value="1"/>
</dbReference>
<dbReference type="PRINTS" id="PR01158">
    <property type="entry name" value="TOPISMRASEII"/>
</dbReference>
<dbReference type="InterPro" id="IPR003594">
    <property type="entry name" value="HATPase_dom"/>
</dbReference>
<dbReference type="GO" id="GO:0006265">
    <property type="term" value="P:DNA topological change"/>
    <property type="evidence" value="ECO:0007669"/>
    <property type="project" value="UniProtKB-UniRule"/>
</dbReference>
<dbReference type="GO" id="GO:0046872">
    <property type="term" value="F:metal ion binding"/>
    <property type="evidence" value="ECO:0007669"/>
    <property type="project" value="UniProtKB-KW"/>
</dbReference>
<dbReference type="GO" id="GO:0003918">
    <property type="term" value="F:DNA topoisomerase type II (double strand cut, ATP-hydrolyzing) activity"/>
    <property type="evidence" value="ECO:0007669"/>
    <property type="project" value="UniProtKB-UniRule"/>
</dbReference>
<dbReference type="GO" id="GO:0005634">
    <property type="term" value="C:nucleus"/>
    <property type="evidence" value="ECO:0007669"/>
    <property type="project" value="TreeGrafter"/>
</dbReference>
<feature type="region of interest" description="Disordered" evidence="15">
    <location>
        <begin position="949"/>
        <end position="980"/>
    </location>
</feature>
<feature type="region of interest" description="Disordered" evidence="15">
    <location>
        <begin position="1"/>
        <end position="23"/>
    </location>
</feature>
<evidence type="ECO:0000313" key="19">
    <source>
        <dbReference type="Proteomes" id="UP001165082"/>
    </source>
</evidence>
<proteinExistence type="inferred from homology"/>
<feature type="domain" description="Toprim" evidence="16">
    <location>
        <begin position="448"/>
        <end position="569"/>
    </location>
</feature>
<comment type="catalytic activity">
    <reaction evidence="1 13 14">
        <text>ATP-dependent breakage, passage and rejoining of double-stranded DNA.</text>
        <dbReference type="EC" id="5.6.2.2"/>
    </reaction>
</comment>
<dbReference type="Pfam" id="PF00521">
    <property type="entry name" value="DNA_topoisoIV"/>
    <property type="match status" value="2"/>
</dbReference>
<evidence type="ECO:0000256" key="6">
    <source>
        <dbReference type="ARBA" id="ARBA00022723"/>
    </source>
</evidence>
<dbReference type="SUPFAM" id="SSF55874">
    <property type="entry name" value="ATPase domain of HSP90 chaperone/DNA topoisomerase II/histidine kinase"/>
    <property type="match status" value="1"/>
</dbReference>
<protein>
    <recommendedName>
        <fullName evidence="14">DNA topoisomerase 2</fullName>
        <ecNumber evidence="14">5.6.2.2</ecNumber>
    </recommendedName>
</protein>
<dbReference type="InterPro" id="IPR014721">
    <property type="entry name" value="Ribsml_uS5_D2-typ_fold_subgr"/>
</dbReference>
<feature type="compositionally biased region" description="Acidic residues" evidence="15">
    <location>
        <begin position="1459"/>
        <end position="1475"/>
    </location>
</feature>
<dbReference type="Pfam" id="PF02518">
    <property type="entry name" value="HATPase_c"/>
    <property type="match status" value="1"/>
</dbReference>
<dbReference type="InterPro" id="IPR020568">
    <property type="entry name" value="Ribosomal_Su5_D2-typ_SF"/>
</dbReference>
<evidence type="ECO:0000256" key="2">
    <source>
        <dbReference type="ARBA" id="ARBA00001913"/>
    </source>
</evidence>
<dbReference type="Gene3D" id="3.30.565.10">
    <property type="entry name" value="Histidine kinase-like ATPase, C-terminal domain"/>
    <property type="match status" value="1"/>
</dbReference>
<dbReference type="PROSITE" id="PS50880">
    <property type="entry name" value="TOPRIM"/>
    <property type="match status" value="1"/>
</dbReference>
<keyword evidence="6" id="KW-0479">Metal-binding</keyword>
<dbReference type="CDD" id="cd16930">
    <property type="entry name" value="HATPase_TopII-like"/>
    <property type="match status" value="1"/>
</dbReference>
<feature type="compositionally biased region" description="Acidic residues" evidence="15">
    <location>
        <begin position="1263"/>
        <end position="1278"/>
    </location>
</feature>
<evidence type="ECO:0000259" key="16">
    <source>
        <dbReference type="PROSITE" id="PS50880"/>
    </source>
</evidence>
<evidence type="ECO:0000256" key="11">
    <source>
        <dbReference type="ARBA" id="ARBA00023125"/>
    </source>
</evidence>
<organism evidence="18 19">
    <name type="scientific">Triparma retinervis</name>
    <dbReference type="NCBI Taxonomy" id="2557542"/>
    <lineage>
        <taxon>Eukaryota</taxon>
        <taxon>Sar</taxon>
        <taxon>Stramenopiles</taxon>
        <taxon>Ochrophyta</taxon>
        <taxon>Bolidophyceae</taxon>
        <taxon>Parmales</taxon>
        <taxon>Triparmaceae</taxon>
        <taxon>Triparma</taxon>
    </lineage>
</organism>
<dbReference type="Gene3D" id="3.30.1360.40">
    <property type="match status" value="2"/>
</dbReference>
<dbReference type="PRINTS" id="PR00418">
    <property type="entry name" value="TPI2FAMILY"/>
</dbReference>
<dbReference type="FunFam" id="3.90.199.10:FF:000002">
    <property type="entry name" value="DNA topoisomerase 2"/>
    <property type="match status" value="1"/>
</dbReference>
<dbReference type="Gene3D" id="3.40.50.670">
    <property type="match status" value="1"/>
</dbReference>
<comment type="function">
    <text evidence="14">Control of topological states of DNA by transient breakage and subsequent rejoining of DNA strands. Topoisomerase II makes double-strand breaks.</text>
</comment>
<keyword evidence="12 13" id="KW-0413">Isomerase</keyword>
<comment type="subcellular location">
    <subcellularLocation>
        <location evidence="4">Plastid</location>
    </subcellularLocation>
</comment>
<dbReference type="GO" id="GO:0000819">
    <property type="term" value="P:sister chromatid segregation"/>
    <property type="evidence" value="ECO:0007669"/>
    <property type="project" value="TreeGrafter"/>
</dbReference>
<dbReference type="OrthoDB" id="276498at2759"/>
<dbReference type="FunFam" id="3.30.565.10:FF:000004">
    <property type="entry name" value="DNA topoisomerase 2"/>
    <property type="match status" value="1"/>
</dbReference>
<dbReference type="InterPro" id="IPR013506">
    <property type="entry name" value="Topo_IIA_bsu_dom2"/>
</dbReference>
<dbReference type="SUPFAM" id="SSF56719">
    <property type="entry name" value="Type II DNA topoisomerase"/>
    <property type="match status" value="1"/>
</dbReference>
<comment type="subunit">
    <text evidence="14">Homodimer.</text>
</comment>
<name>A0A9W7EBX6_9STRA</name>
<evidence type="ECO:0000256" key="13">
    <source>
        <dbReference type="PROSITE-ProRule" id="PRU01384"/>
    </source>
</evidence>
<dbReference type="InterPro" id="IPR018522">
    <property type="entry name" value="TopoIIA_CS"/>
</dbReference>
<evidence type="ECO:0000256" key="5">
    <source>
        <dbReference type="ARBA" id="ARBA00011080"/>
    </source>
</evidence>
<evidence type="ECO:0000313" key="18">
    <source>
        <dbReference type="EMBL" id="GMH73068.1"/>
    </source>
</evidence>
<dbReference type="InterPro" id="IPR013759">
    <property type="entry name" value="Topo_IIA_B_C"/>
</dbReference>
<dbReference type="FunFam" id="3.40.50.670:FF:000001">
    <property type="entry name" value="DNA topoisomerase 2"/>
    <property type="match status" value="2"/>
</dbReference>
<dbReference type="Pfam" id="PF00204">
    <property type="entry name" value="DNA_gyraseB"/>
    <property type="match status" value="1"/>
</dbReference>
<feature type="compositionally biased region" description="Acidic residues" evidence="15">
    <location>
        <begin position="1502"/>
        <end position="1519"/>
    </location>
</feature>
<dbReference type="CDD" id="cd03365">
    <property type="entry name" value="TOPRIM_TopoIIA"/>
    <property type="match status" value="1"/>
</dbReference>
<comment type="cofactor">
    <cofactor evidence="3">
        <name>Mg(2+)</name>
        <dbReference type="ChEBI" id="CHEBI:18420"/>
    </cofactor>
</comment>
<evidence type="ECO:0000259" key="17">
    <source>
        <dbReference type="PROSITE" id="PS52040"/>
    </source>
</evidence>
<evidence type="ECO:0000256" key="4">
    <source>
        <dbReference type="ARBA" id="ARBA00004474"/>
    </source>
</evidence>
<feature type="compositionally biased region" description="Acidic residues" evidence="15">
    <location>
        <begin position="963"/>
        <end position="976"/>
    </location>
</feature>
<dbReference type="Pfam" id="PF01751">
    <property type="entry name" value="Toprim"/>
    <property type="match status" value="1"/>
</dbReference>
<feature type="region of interest" description="Disordered" evidence="15">
    <location>
        <begin position="1429"/>
        <end position="1519"/>
    </location>
</feature>
<feature type="compositionally biased region" description="Basic and acidic residues" evidence="15">
    <location>
        <begin position="1365"/>
        <end position="1376"/>
    </location>
</feature>
<dbReference type="SMART" id="SM00433">
    <property type="entry name" value="TOP2c"/>
    <property type="match status" value="1"/>
</dbReference>
<dbReference type="InterPro" id="IPR002205">
    <property type="entry name" value="Topo_IIA_dom_A"/>
</dbReference>
<dbReference type="InterPro" id="IPR036890">
    <property type="entry name" value="HATPase_C_sf"/>
</dbReference>
<keyword evidence="7 14" id="KW-0547">Nucleotide-binding</keyword>
<dbReference type="EMBL" id="BRXZ01002927">
    <property type="protein sequence ID" value="GMH73068.1"/>
    <property type="molecule type" value="Genomic_DNA"/>
</dbReference>
<dbReference type="InterPro" id="IPR013758">
    <property type="entry name" value="Topo_IIA_A/C_ab"/>
</dbReference>
<sequence>MATMMMDENSAPNKAAAKKGGKKTIEQTYQKKTQLEHILLRPDTYIGSTEPVKEPIFIVDAETKRIKRKDITFVPGLFKIFDEILVNASDNKQRDETMDKLDITIDAASNTISVKNNGKGIPVVEHKEHGCYVPELIFGHLLTGSNFEDTEKKTTGGRNGYGAKLANIFSTSFTIECVDTTNGLMYVQEFTNNMGTKGKPSVTATKAKADYTKITFSPDLARFKMTELDNDMVGLLSRRAYDIAGSMASAKGKSLKVSLNGERLPIKSFKDYVDLYDGIATPAAFAKIGDRWEVGVAPSDGSAQQISFVNSINTYKGGQHVSYIADQVAAHLVKTVKKKNKGGEVKPQQIKNHLCIFVNCLIENPTFDSQTKDSLTNRPKTFGSTCVLDAKFLKAIDKSGVVENILAFAKFKMGEQLKRKGGAKKIKLIGIPKLDDANHAGSVKSKDCTLIITEGDSAKSLAMSGLSVVGRDFYGVFPLKGKPLNVREANHKQIMSNDEIKNIVDIMGLKFGMEYDEDNVKTLRYGHLMIMADQDHDGSHIKGLVINFIHHFWPSLLNIKGFLQQFITPIVKVSKGKKARTFFTLPEYETWKEENNDAKGWTIKYYKGLGTSTSAEAKDYFSHLNVHEVNFAKLNEDEKGGDLVDMAFSKARVDDRKIWLNNLEEDTFLDYSQCKENGVKFSEFIDKELVLFSQADNARSIPHVFDGFKPSQRKVLFSCFKRKLKGEIKVAQLAGYVGEHSAYHHGEMSLTGTIIGMAQSFCGSNNLNLLTPSGQFGTRRMGGKDSASPRYVFTKLEKITRTIFHPDDDELLNYLNDDGLSIEPSFYMPVIPLVLVNGSDGIGTGWSSNTPNFSARDIVANIRRMINNEPIERMIPSYDGYTGDIIPETGKREGCFTIKGKIERLDDTTLIVTELPLKKWTQDYKVFLEAMLVVDEKAAAAEAKKLEKTAPKKKGGKKSKKDEDEDEVDDEEEEDAETKKITAAKAKAAAKQKKKEVEPDLKDFKENHTDSTVSFTLTATKDKIDLWESLPGGLMSKFKLTGSLSTSNMNFFDDKGRICKYDTPEAILKTFFVTRLDFYTKRKAALLKVLRREHGILDNKARFVESVCNGKLKLNNRKKKELLAELQKLGFETFEKDKKEKDVEEEEEEEEEASVAELTKGYEYLMGMKLWTLTMEKVNKLKAELEEKSEEVAVLEATEPHQIWWNDLDAIEDALDERDEEIAAAIAEETAAQALANKNQAKKNKKAAKKVTKKKKKKKGWDSDEESDEEEMDMVDDFSDNEEMGYVITKKDRKKKVMKSERPEAPLAAPLIPEIDGVHLFSVAAIMEKKAIKEEKLAAKEAKKVVKDEEMSLADRMSKMMTKKKGGEKAVKKEAAAPKPSRKGSGRAITKKSAYVESDSELEDEVFDTIECDADLSMMDMSSFDAASLTPAKGKKKKPAAKKAAAKKAPAKKSKKVESEDEEEFGSESEEEEEYSAPVAPRDRTGRARKTTVDYAAMAGADDADSDSGDDFDGDESDY</sequence>
<dbReference type="InterPro" id="IPR001241">
    <property type="entry name" value="Topo_IIA"/>
</dbReference>
<dbReference type="Pfam" id="PF16898">
    <property type="entry name" value="TOPRIM_C"/>
    <property type="match status" value="1"/>
</dbReference>
<feature type="region of interest" description="Disordered" evidence="15">
    <location>
        <begin position="1237"/>
        <end position="1278"/>
    </location>
</feature>